<dbReference type="InterPro" id="IPR050667">
    <property type="entry name" value="PPR-containing_protein"/>
</dbReference>
<dbReference type="Gene3D" id="1.25.40.10">
    <property type="entry name" value="Tetratricopeptide repeat domain"/>
    <property type="match status" value="1"/>
</dbReference>
<dbReference type="PROSITE" id="PS51375">
    <property type="entry name" value="PPR"/>
    <property type="match status" value="2"/>
</dbReference>
<dbReference type="InterPro" id="IPR002885">
    <property type="entry name" value="PPR_rpt"/>
</dbReference>
<organism evidence="3 4">
    <name type="scientific">Discostella pseudostelligera</name>
    <dbReference type="NCBI Taxonomy" id="259834"/>
    <lineage>
        <taxon>Eukaryota</taxon>
        <taxon>Sar</taxon>
        <taxon>Stramenopiles</taxon>
        <taxon>Ochrophyta</taxon>
        <taxon>Bacillariophyta</taxon>
        <taxon>Coscinodiscophyceae</taxon>
        <taxon>Thalassiosirophycidae</taxon>
        <taxon>Stephanodiscales</taxon>
        <taxon>Stephanodiscaceae</taxon>
        <taxon>Discostella</taxon>
    </lineage>
</organism>
<dbReference type="PANTHER" id="PTHR47939:SF11">
    <property type="entry name" value="TETRATRICOPEPTIDE-LIKE HELICAL DOMAIN SUPERFAMILY"/>
    <property type="match status" value="1"/>
</dbReference>
<feature type="region of interest" description="Disordered" evidence="2">
    <location>
        <begin position="390"/>
        <end position="447"/>
    </location>
</feature>
<evidence type="ECO:0000313" key="4">
    <source>
        <dbReference type="Proteomes" id="UP001530293"/>
    </source>
</evidence>
<feature type="repeat" description="PPR" evidence="1">
    <location>
        <begin position="558"/>
        <end position="592"/>
    </location>
</feature>
<dbReference type="Proteomes" id="UP001530293">
    <property type="component" value="Unassembled WGS sequence"/>
</dbReference>
<dbReference type="Pfam" id="PF13041">
    <property type="entry name" value="PPR_2"/>
    <property type="match status" value="1"/>
</dbReference>
<evidence type="ECO:0000313" key="3">
    <source>
        <dbReference type="EMBL" id="KAL3762300.1"/>
    </source>
</evidence>
<comment type="caution">
    <text evidence="3">The sequence shown here is derived from an EMBL/GenBank/DDBJ whole genome shotgun (WGS) entry which is preliminary data.</text>
</comment>
<feature type="compositionally biased region" description="Polar residues" evidence="2">
    <location>
        <begin position="1"/>
        <end position="30"/>
    </location>
</feature>
<feature type="region of interest" description="Disordered" evidence="2">
    <location>
        <begin position="1"/>
        <end position="61"/>
    </location>
</feature>
<feature type="compositionally biased region" description="Polar residues" evidence="2">
    <location>
        <begin position="43"/>
        <end position="59"/>
    </location>
</feature>
<name>A0ABD3MP58_9STRA</name>
<dbReference type="PANTHER" id="PTHR47939">
    <property type="entry name" value="MEMBRANE-ASSOCIATED SALT-INDUCIBLE PROTEIN-LIKE"/>
    <property type="match status" value="1"/>
</dbReference>
<evidence type="ECO:0000256" key="1">
    <source>
        <dbReference type="PROSITE-ProRule" id="PRU00708"/>
    </source>
</evidence>
<dbReference type="InterPro" id="IPR011990">
    <property type="entry name" value="TPR-like_helical_dom_sf"/>
</dbReference>
<keyword evidence="4" id="KW-1185">Reference proteome</keyword>
<dbReference type="AlphaFoldDB" id="A0ABD3MP58"/>
<evidence type="ECO:0000256" key="2">
    <source>
        <dbReference type="SAM" id="MobiDB-lite"/>
    </source>
</evidence>
<dbReference type="EMBL" id="JALLBG020000137">
    <property type="protein sequence ID" value="KAL3762300.1"/>
    <property type="molecule type" value="Genomic_DNA"/>
</dbReference>
<proteinExistence type="predicted"/>
<evidence type="ECO:0008006" key="5">
    <source>
        <dbReference type="Google" id="ProtNLM"/>
    </source>
</evidence>
<feature type="repeat" description="PPR" evidence="1">
    <location>
        <begin position="522"/>
        <end position="557"/>
    </location>
</feature>
<sequence length="707" mass="80299">MTNMHRNSITFHRPFSSQPFEPPVDTTNPPDETPIDLGISNEFKPSTSEKNIPPLTSTLTEEEYDPEEIISQIFMAAKWNQGQILSGKSIAGRGKKWNYELVRATIDKYELHLRFVLDRLKSKGNRQPSSQSDFLLSNIHPSAEKCAATHKLLSPKTLANAIRSLTRSKMDTPLLSKRIREIERLVGQIGWTSITEELSYRLLEANGKAGNVTRTLALLELRKRRGYAPREQDDRTFSVVNNAGMLNLRSHETAHVPIERGEKEFIHAITAIQSAQLPLRRSRNLYLHELSFSESALDNPTRYLDAILLNMSQRGVPLRPEMATQMLACYASTGRTGRALHYFYKVIRDPVEEDGYYIPGPHPTHLSREELEEWKLMKRQEGMGRLVVKGDEHNDQLDVNSDQDALDDDHDRQDGAPRKSTKRTKPRMIMHPPPPFHKIPSSVKDSSLARSSEHKPYVFVGAPKSATTASSSSPPQPTSVQSIKTKLDWEVDNEWSLSLTAAFAFADSLTHGACGHEPIELDVGAWNCLIKACCYRGALHRALNILDKTMPQKGIEPDIYSYNTILAGLARVGDITTLKEYLVRMTNKRIPIDKYTVQAIADGLLNVGDISGASTMVQDIFNQHITLPPYTTHLKIIEFALSNGLIFEAKRHVYFIQQLWKWQPSHHDEKRFRDIMNATKHNPKLSKEALQKLFRYFSEDLKDEDFF</sequence>
<accession>A0ABD3MP58</accession>
<reference evidence="3 4" key="1">
    <citation type="submission" date="2024-10" db="EMBL/GenBank/DDBJ databases">
        <title>Updated reference genomes for cyclostephanoid diatoms.</title>
        <authorList>
            <person name="Roberts W.R."/>
            <person name="Alverson A.J."/>
        </authorList>
    </citation>
    <scope>NUCLEOTIDE SEQUENCE [LARGE SCALE GENOMIC DNA]</scope>
    <source>
        <strain evidence="3 4">AJA232-27</strain>
    </source>
</reference>
<gene>
    <name evidence="3" type="ORF">ACHAWU_000947</name>
</gene>
<feature type="compositionally biased region" description="Basic residues" evidence="2">
    <location>
        <begin position="419"/>
        <end position="428"/>
    </location>
</feature>
<protein>
    <recommendedName>
        <fullName evidence="5">Pentatricopeptide repeat-containing protein</fullName>
    </recommendedName>
</protein>